<feature type="compositionally biased region" description="Basic and acidic residues" evidence="1">
    <location>
        <begin position="425"/>
        <end position="472"/>
    </location>
</feature>
<feature type="compositionally biased region" description="Basic and acidic residues" evidence="1">
    <location>
        <begin position="539"/>
        <end position="553"/>
    </location>
</feature>
<proteinExistence type="predicted"/>
<dbReference type="EMBL" id="AZBU02000005">
    <property type="protein sequence ID" value="TKR77505.1"/>
    <property type="molecule type" value="Genomic_DNA"/>
</dbReference>
<evidence type="ECO:0000313" key="3">
    <source>
        <dbReference type="Proteomes" id="UP000298663"/>
    </source>
</evidence>
<organism evidence="2 3">
    <name type="scientific">Steinernema carpocapsae</name>
    <name type="common">Entomopathogenic nematode</name>
    <dbReference type="NCBI Taxonomy" id="34508"/>
    <lineage>
        <taxon>Eukaryota</taxon>
        <taxon>Metazoa</taxon>
        <taxon>Ecdysozoa</taxon>
        <taxon>Nematoda</taxon>
        <taxon>Chromadorea</taxon>
        <taxon>Rhabditida</taxon>
        <taxon>Tylenchina</taxon>
        <taxon>Panagrolaimomorpha</taxon>
        <taxon>Strongyloidoidea</taxon>
        <taxon>Steinernematidae</taxon>
        <taxon>Steinernema</taxon>
    </lineage>
</organism>
<feature type="compositionally biased region" description="Basic and acidic residues" evidence="1">
    <location>
        <begin position="563"/>
        <end position="601"/>
    </location>
</feature>
<keyword evidence="3" id="KW-1185">Reference proteome</keyword>
<reference evidence="2 3" key="2">
    <citation type="journal article" date="2019" name="G3 (Bethesda)">
        <title>Hybrid Assembly of the Genome of the Entomopathogenic Nematode Steinernema carpocapsae Identifies the X-Chromosome.</title>
        <authorList>
            <person name="Serra L."/>
            <person name="Macchietto M."/>
            <person name="Macias-Munoz A."/>
            <person name="McGill C.J."/>
            <person name="Rodriguez I.M."/>
            <person name="Rodriguez B."/>
            <person name="Murad R."/>
            <person name="Mortazavi A."/>
        </authorList>
    </citation>
    <scope>NUCLEOTIDE SEQUENCE [LARGE SCALE GENOMIC DNA]</scope>
    <source>
        <strain evidence="2 3">ALL</strain>
    </source>
</reference>
<feature type="compositionally biased region" description="Low complexity" evidence="1">
    <location>
        <begin position="614"/>
        <end position="638"/>
    </location>
</feature>
<feature type="compositionally biased region" description="Basic and acidic residues" evidence="1">
    <location>
        <begin position="480"/>
        <end position="492"/>
    </location>
</feature>
<accession>A0A4V6A219</accession>
<feature type="compositionally biased region" description="Basic and acidic residues" evidence="1">
    <location>
        <begin position="369"/>
        <end position="394"/>
    </location>
</feature>
<name>A0A4V6A219_STECR</name>
<gene>
    <name evidence="2" type="ORF">L596_018465</name>
</gene>
<sequence length="694" mass="79505">MTTEEVSQSAEALDGFEAAPEPPISGLKICGEQDGYRYFFHPVTHQVFSLSSDGTWYFQMPNQEFVDITDDIQEEMKKVRRKSKYIEFDAEGHPLYPRDDYGYFILPLDAKGGKIFPFDEMQLPVFPWDPVKKQWTLPVDDTHQCVFPFNEQGLPMVPVDENDRPIFPVDHEGAFVFPLGSDGQPMPAMTPGVDGKWVVPTDSKGEPVVPFDAQGNPLIHITSDGTPVSQAQYLEWQQMNANAFEANQTEGFQQEEEEVDYKASIKNFMRSKRVRPEDIDLPEPAEADAAASPQAPNAAVQAPQFPATSSFANFAAQSFPVSHGQQEDVPMQIDTESDAADKRKRMLTLALKRQLKLQKGIDMDTSLADESKNIKPKPEPVNKSEKPKLVKQKMEMWVPPDSSKTIERIREESSAVASHINRGRRSPDRRPRESRFDARDPRDSRRPRERSHDRAPASGHWDHDRRRDDRNGRDRRRSRSRDGGRREVEDRRRSGRRSRSREAASRRRRSGSRENRRRDRRSRSREDRREHRKSVTPTENRRRSRSQDRGEKRRDHRQKRRESRTPERPVKREASERKDSREVHESRTPREEKKPREDRSPSPKRSKRSESRESSSSSSSSDSDSSSSSDSSCSDSDSNSNTATTPVKHKTSEVAVASKWDSPERAGSESPMRSPSEKRNGEKTVGNNGKHYDN</sequence>
<protein>
    <submittedName>
        <fullName evidence="2">Uncharacterized protein</fullName>
    </submittedName>
</protein>
<dbReference type="STRING" id="34508.A0A4V6A219"/>
<evidence type="ECO:0000313" key="2">
    <source>
        <dbReference type="EMBL" id="TKR77505.1"/>
    </source>
</evidence>
<dbReference type="AlphaFoldDB" id="A0A4V6A219"/>
<feature type="region of interest" description="Disordered" evidence="1">
    <location>
        <begin position="367"/>
        <end position="694"/>
    </location>
</feature>
<comment type="caution">
    <text evidence="2">The sequence shown here is derived from an EMBL/GenBank/DDBJ whole genome shotgun (WGS) entry which is preliminary data.</text>
</comment>
<feature type="compositionally biased region" description="Basic and acidic residues" evidence="1">
    <location>
        <begin position="500"/>
        <end position="517"/>
    </location>
</feature>
<evidence type="ECO:0000256" key="1">
    <source>
        <dbReference type="SAM" id="MobiDB-lite"/>
    </source>
</evidence>
<dbReference type="OrthoDB" id="5874237at2759"/>
<feature type="compositionally biased region" description="Basic and acidic residues" evidence="1">
    <location>
        <begin position="404"/>
        <end position="413"/>
    </location>
</feature>
<dbReference type="Proteomes" id="UP000298663">
    <property type="component" value="Unassembled WGS sequence"/>
</dbReference>
<reference evidence="2 3" key="1">
    <citation type="journal article" date="2015" name="Genome Biol.">
        <title>Comparative genomics of Steinernema reveals deeply conserved gene regulatory networks.</title>
        <authorList>
            <person name="Dillman A.R."/>
            <person name="Macchietto M."/>
            <person name="Porter C.F."/>
            <person name="Rogers A."/>
            <person name="Williams B."/>
            <person name="Antoshechkin I."/>
            <person name="Lee M.M."/>
            <person name="Goodwin Z."/>
            <person name="Lu X."/>
            <person name="Lewis E.E."/>
            <person name="Goodrich-Blair H."/>
            <person name="Stock S.P."/>
            <person name="Adams B.J."/>
            <person name="Sternberg P.W."/>
            <person name="Mortazavi A."/>
        </authorList>
    </citation>
    <scope>NUCLEOTIDE SEQUENCE [LARGE SCALE GENOMIC DNA]</scope>
    <source>
        <strain evidence="2 3">ALL</strain>
    </source>
</reference>